<feature type="transmembrane region" description="Helical" evidence="3">
    <location>
        <begin position="305"/>
        <end position="326"/>
    </location>
</feature>
<proteinExistence type="inferred from homology"/>
<dbReference type="InterPro" id="IPR050922">
    <property type="entry name" value="LytR/CpsA/Psr_CW_biosynth"/>
</dbReference>
<dbReference type="NCBIfam" id="TIGR00350">
    <property type="entry name" value="lytR_cpsA_psr"/>
    <property type="match status" value="1"/>
</dbReference>
<accession>A0ABT0QX11</accession>
<dbReference type="Pfam" id="PF03816">
    <property type="entry name" value="LytR_cpsA_psr"/>
    <property type="match status" value="1"/>
</dbReference>
<feature type="transmembrane region" description="Helical" evidence="3">
    <location>
        <begin position="383"/>
        <end position="405"/>
    </location>
</feature>
<feature type="compositionally biased region" description="Low complexity" evidence="2">
    <location>
        <begin position="59"/>
        <end position="77"/>
    </location>
</feature>
<organism evidence="5 6">
    <name type="scientific">Brachybacterium equifaecis</name>
    <dbReference type="NCBI Taxonomy" id="2910770"/>
    <lineage>
        <taxon>Bacteria</taxon>
        <taxon>Bacillati</taxon>
        <taxon>Actinomycetota</taxon>
        <taxon>Actinomycetes</taxon>
        <taxon>Micrococcales</taxon>
        <taxon>Dermabacteraceae</taxon>
        <taxon>Brachybacterium</taxon>
    </lineage>
</organism>
<feature type="domain" description="Cell envelope-related transcriptional attenuator" evidence="4">
    <location>
        <begin position="456"/>
        <end position="637"/>
    </location>
</feature>
<evidence type="ECO:0000259" key="4">
    <source>
        <dbReference type="Pfam" id="PF03816"/>
    </source>
</evidence>
<feature type="compositionally biased region" description="Low complexity" evidence="2">
    <location>
        <begin position="197"/>
        <end position="253"/>
    </location>
</feature>
<evidence type="ECO:0000256" key="1">
    <source>
        <dbReference type="ARBA" id="ARBA00006068"/>
    </source>
</evidence>
<comment type="caution">
    <text evidence="5">The sequence shown here is derived from an EMBL/GenBank/DDBJ whole genome shotgun (WGS) entry which is preliminary data.</text>
</comment>
<evidence type="ECO:0000256" key="2">
    <source>
        <dbReference type="SAM" id="MobiDB-lite"/>
    </source>
</evidence>
<keyword evidence="6" id="KW-1185">Reference proteome</keyword>
<keyword evidence="3" id="KW-0472">Membrane</keyword>
<gene>
    <name evidence="5" type="ORF">Bequi_02165</name>
</gene>
<evidence type="ECO:0000313" key="5">
    <source>
        <dbReference type="EMBL" id="MCL6422206.1"/>
    </source>
</evidence>
<reference evidence="5" key="1">
    <citation type="submission" date="2022-02" db="EMBL/GenBank/DDBJ databases">
        <authorList>
            <person name="Lee M."/>
            <person name="Kim S.-J."/>
            <person name="Jung M.-Y."/>
        </authorList>
    </citation>
    <scope>NUCLEOTIDE SEQUENCE</scope>
    <source>
        <strain evidence="5">JHP9</strain>
    </source>
</reference>
<evidence type="ECO:0000313" key="6">
    <source>
        <dbReference type="Proteomes" id="UP001203761"/>
    </source>
</evidence>
<feature type="transmembrane region" description="Helical" evidence="3">
    <location>
        <begin position="342"/>
        <end position="362"/>
    </location>
</feature>
<dbReference type="Gene3D" id="3.40.630.190">
    <property type="entry name" value="LCP protein"/>
    <property type="match status" value="1"/>
</dbReference>
<feature type="compositionally biased region" description="Basic residues" evidence="2">
    <location>
        <begin position="132"/>
        <end position="142"/>
    </location>
</feature>
<sequence>MTDQNLGRRMRRPARGLRASEQSARADRGPEQSLPEDDQHAPARPGEPVPARESGEPYPSASASGSRPASASGGAPVRSNWSAIIAGTGTAATSVSGRFGHGRPAEPQQSTGPGADESAAARDEPPAERAAPVRRPRGRRAGPPRPEDSDVWGPLWAAPRDPDVTQALPPVQDPPAASAEPAASLAARGSSPVFPRSADVPQAAASSSAASEPDASPAAAPGRPRVRPGGSATPAERRTAAPPAEAATTRAAALVGPAAHSSAAEPADGSEESPRPGGLRRTALWTVLTSLIPGTGLLTTRRRGWGIALLAIGLLVIGGAALWYFTGSPLMSLLKYLTNRRVLIGLLVAVAVVGVVWILQILATQRAHRRREGLRGGKRAAAFTLALAMAALVAVPFSFAGQYIWAAQGMLGNSAVFQQSPSSGRLATGKDPWAGVGRINVLLLGQDAGADRTGTRPDTIMVASIDTKTGRTALFSVPRNLENPRFPEGTAAAERFPDGFDYYGPEQNLINAVWSWAGDEPELFPEGSDPGLTATTWAVEEALGLPIDYYAMVNLDGFSQLVDAIGGVDMTVERRIPIGGGTNQATGGKYPITGWIEPGPQHLNGYQALWYARSREGSSDFNRLCRQQRMVQIVTEEADPATLALNFTRLVGVAGSNIETDVPADDVDAFVDLGTRVKSAGFASYPIQPGVDLPERVREGRFEDGHPDWDFLKQWVQDSIADSMTAVEPPAAAPSATPEPTTEAPTTEAPPSEEAPAAETPAAPAAPTHPLAECLPEGATDVRG</sequence>
<feature type="region of interest" description="Disordered" evidence="2">
    <location>
        <begin position="1"/>
        <end position="77"/>
    </location>
</feature>
<feature type="compositionally biased region" description="Low complexity" evidence="2">
    <location>
        <begin position="174"/>
        <end position="187"/>
    </location>
</feature>
<dbReference type="PANTHER" id="PTHR33392">
    <property type="entry name" value="POLYISOPRENYL-TEICHOIC ACID--PEPTIDOGLYCAN TEICHOIC ACID TRANSFERASE TAGU"/>
    <property type="match status" value="1"/>
</dbReference>
<comment type="similarity">
    <text evidence="1">Belongs to the LytR/CpsA/Psr (LCP) family.</text>
</comment>
<dbReference type="EMBL" id="JAKNCJ010000001">
    <property type="protein sequence ID" value="MCL6422206.1"/>
    <property type="molecule type" value="Genomic_DNA"/>
</dbReference>
<keyword evidence="3" id="KW-0812">Transmembrane</keyword>
<dbReference type="RefSeq" id="WP_249736361.1">
    <property type="nucleotide sequence ID" value="NZ_JAKNCJ010000001.1"/>
</dbReference>
<feature type="compositionally biased region" description="Low complexity" evidence="2">
    <location>
        <begin position="728"/>
        <end position="768"/>
    </location>
</feature>
<feature type="region of interest" description="Disordered" evidence="2">
    <location>
        <begin position="93"/>
        <end position="278"/>
    </location>
</feature>
<dbReference type="PANTHER" id="PTHR33392:SF6">
    <property type="entry name" value="POLYISOPRENYL-TEICHOIC ACID--PEPTIDOGLYCAN TEICHOIC ACID TRANSFERASE TAGU"/>
    <property type="match status" value="1"/>
</dbReference>
<protein>
    <submittedName>
        <fullName evidence="5">LCP family protein</fullName>
    </submittedName>
</protein>
<dbReference type="Proteomes" id="UP001203761">
    <property type="component" value="Unassembled WGS sequence"/>
</dbReference>
<dbReference type="InterPro" id="IPR004474">
    <property type="entry name" value="LytR_CpsA_psr"/>
</dbReference>
<feature type="region of interest" description="Disordered" evidence="2">
    <location>
        <begin position="727"/>
        <end position="784"/>
    </location>
</feature>
<keyword evidence="3" id="KW-1133">Transmembrane helix</keyword>
<name>A0ABT0QX11_9MICO</name>
<evidence type="ECO:0000256" key="3">
    <source>
        <dbReference type="SAM" id="Phobius"/>
    </source>
</evidence>